<sequence length="342" mass="34749">MKTTPLLALAAIAGTELRLAHGFSGALVPQRHRLRAAPLALQSSNDNDDDNDETNAAPSSPRVKFRGIDASTTGGGSSGGDSFVGGNPLDRFLAVVASDSFSIASGAIGLLAVVVHRWNLVLAASDGSTAASIAAAEALTYQTRTDLLGVFAAGSVLLNGVTKLDVTTALAESVVLEGKALPSPESVGGASGERPGPEVAWGLESVLGATPARSAVLLGSDKDGGWVVLHRAGVVPPVPAPVPGKTPILDRVGSPGNTRETYLPTLQALPGRTELNYLPPNAQMAVMLPIAAGGEAQSENESESESGSGNSVLVLGGNAAKSFTPRDIAWSRIVAERIGESL</sequence>
<proteinExistence type="predicted"/>
<organism evidence="2 3">
    <name type="scientific">Pseudo-nitzschia multistriata</name>
    <dbReference type="NCBI Taxonomy" id="183589"/>
    <lineage>
        <taxon>Eukaryota</taxon>
        <taxon>Sar</taxon>
        <taxon>Stramenopiles</taxon>
        <taxon>Ochrophyta</taxon>
        <taxon>Bacillariophyta</taxon>
        <taxon>Bacillariophyceae</taxon>
        <taxon>Bacillariophycidae</taxon>
        <taxon>Bacillariales</taxon>
        <taxon>Bacillariaceae</taxon>
        <taxon>Pseudo-nitzschia</taxon>
    </lineage>
</organism>
<dbReference type="Proteomes" id="UP000291116">
    <property type="component" value="Unassembled WGS sequence"/>
</dbReference>
<evidence type="ECO:0000256" key="1">
    <source>
        <dbReference type="SAM" id="MobiDB-lite"/>
    </source>
</evidence>
<dbReference type="OrthoDB" id="439612at2759"/>
<dbReference type="EMBL" id="CAACVS010000088">
    <property type="protein sequence ID" value="VEU36386.1"/>
    <property type="molecule type" value="Genomic_DNA"/>
</dbReference>
<dbReference type="InterPro" id="IPR021325">
    <property type="entry name" value="CCB2/CCB4"/>
</dbReference>
<evidence type="ECO:0000313" key="2">
    <source>
        <dbReference type="EMBL" id="VEU36386.1"/>
    </source>
</evidence>
<evidence type="ECO:0000313" key="3">
    <source>
        <dbReference type="Proteomes" id="UP000291116"/>
    </source>
</evidence>
<dbReference type="Pfam" id="PF11152">
    <property type="entry name" value="CCB2_CCB4"/>
    <property type="match status" value="1"/>
</dbReference>
<feature type="compositionally biased region" description="Gly residues" evidence="1">
    <location>
        <begin position="73"/>
        <end position="82"/>
    </location>
</feature>
<keyword evidence="3" id="KW-1185">Reference proteome</keyword>
<protein>
    <submittedName>
        <fullName evidence="2">Uncharacterized protein</fullName>
    </submittedName>
</protein>
<name>A0A448Z2U4_9STRA</name>
<dbReference type="AlphaFoldDB" id="A0A448Z2U4"/>
<accession>A0A448Z2U4</accession>
<feature type="region of interest" description="Disordered" evidence="1">
    <location>
        <begin position="41"/>
        <end position="82"/>
    </location>
</feature>
<gene>
    <name evidence="2" type="ORF">PSNMU_V1.4_AUG-EV-PASAV3_0031420</name>
</gene>
<reference evidence="2 3" key="1">
    <citation type="submission" date="2019-01" db="EMBL/GenBank/DDBJ databases">
        <authorList>
            <person name="Ferrante I. M."/>
        </authorList>
    </citation>
    <scope>NUCLEOTIDE SEQUENCE [LARGE SCALE GENOMIC DNA]</scope>
    <source>
        <strain evidence="2 3">B856</strain>
    </source>
</reference>